<dbReference type="EMBL" id="JAVRRL010000016">
    <property type="protein sequence ID" value="KAK5114650.1"/>
    <property type="molecule type" value="Genomic_DNA"/>
</dbReference>
<organism evidence="2 3">
    <name type="scientific">Meristemomyces frigidus</name>
    <dbReference type="NCBI Taxonomy" id="1508187"/>
    <lineage>
        <taxon>Eukaryota</taxon>
        <taxon>Fungi</taxon>
        <taxon>Dikarya</taxon>
        <taxon>Ascomycota</taxon>
        <taxon>Pezizomycotina</taxon>
        <taxon>Dothideomycetes</taxon>
        <taxon>Dothideomycetidae</taxon>
        <taxon>Mycosphaerellales</taxon>
        <taxon>Teratosphaeriaceae</taxon>
        <taxon>Meristemomyces</taxon>
    </lineage>
</organism>
<proteinExistence type="predicted"/>
<feature type="region of interest" description="Disordered" evidence="1">
    <location>
        <begin position="308"/>
        <end position="370"/>
    </location>
</feature>
<accession>A0AAN7YLB3</accession>
<evidence type="ECO:0000256" key="1">
    <source>
        <dbReference type="SAM" id="MobiDB-lite"/>
    </source>
</evidence>
<protein>
    <submittedName>
        <fullName evidence="2">Uncharacterized protein</fullName>
    </submittedName>
</protein>
<evidence type="ECO:0000313" key="2">
    <source>
        <dbReference type="EMBL" id="KAK5114650.1"/>
    </source>
</evidence>
<feature type="compositionally biased region" description="Basic and acidic residues" evidence="1">
    <location>
        <begin position="27"/>
        <end position="42"/>
    </location>
</feature>
<feature type="compositionally biased region" description="Polar residues" evidence="1">
    <location>
        <begin position="345"/>
        <end position="363"/>
    </location>
</feature>
<dbReference type="Proteomes" id="UP001310890">
    <property type="component" value="Unassembled WGS sequence"/>
</dbReference>
<feature type="compositionally biased region" description="Basic and acidic residues" evidence="1">
    <location>
        <begin position="270"/>
        <end position="293"/>
    </location>
</feature>
<comment type="caution">
    <text evidence="2">The sequence shown here is derived from an EMBL/GenBank/DDBJ whole genome shotgun (WGS) entry which is preliminary data.</text>
</comment>
<sequence>MHERPLIPEEWIAPPRTKISTPPTWQPRDERAKIAELPRREIPQPIQLLSPPPLPYVDSPSPSQQTFHGPKMSQPRSPEIIGLAAPSTWPTRTRLAPPPVPPKQALAIARIASPSLYSRCSVAGQSDISYGILDYYTRDPSPLCSPDFPPPPVPKADQAMEKFDSGLQAHTPAGQATLASIMGPTKIESLMEMCKEAEVFAGAKRDQPLVDVSAPATKATEGTHKRNYSLFPAIKEVPIVVQTSLPGKASPTGTPSSSPTAKITSTPLHRQPDPSYRPRKESVTGSLRSREDSFTSFRSNRRIRLRILPSASTTSTSNRTLSTASSASNTPPEAGKGHTSRWSDDTITSPIAATTPGPRTSFGSLLRNVPDRSERSRQYPACFFEDDEDESMPLRWTFGSWRRGDSLTVKEIAASCEEGRARFDERVGLGLRLKRVLLCGGCGGGGGRRAATA</sequence>
<feature type="compositionally biased region" description="Low complexity" evidence="1">
    <location>
        <begin position="310"/>
        <end position="330"/>
    </location>
</feature>
<feature type="region of interest" description="Disordered" evidence="1">
    <location>
        <begin position="245"/>
        <end position="295"/>
    </location>
</feature>
<feature type="region of interest" description="Disordered" evidence="1">
    <location>
        <begin position="1"/>
        <end position="78"/>
    </location>
</feature>
<gene>
    <name evidence="2" type="ORF">LTR62_002223</name>
</gene>
<name>A0AAN7YLB3_9PEZI</name>
<reference evidence="2" key="1">
    <citation type="submission" date="2023-08" db="EMBL/GenBank/DDBJ databases">
        <title>Black Yeasts Isolated from many extreme environments.</title>
        <authorList>
            <person name="Coleine C."/>
            <person name="Stajich J.E."/>
            <person name="Selbmann L."/>
        </authorList>
    </citation>
    <scope>NUCLEOTIDE SEQUENCE</scope>
    <source>
        <strain evidence="2">CCFEE 5401</strain>
    </source>
</reference>
<evidence type="ECO:0000313" key="3">
    <source>
        <dbReference type="Proteomes" id="UP001310890"/>
    </source>
</evidence>
<feature type="compositionally biased region" description="Low complexity" evidence="1">
    <location>
        <begin position="246"/>
        <end position="262"/>
    </location>
</feature>
<dbReference type="AlphaFoldDB" id="A0AAN7YLB3"/>